<reference evidence="4" key="1">
    <citation type="journal article" date="2020" name="Int. J. Syst. Evol. Microbiol.">
        <title>Capnocytophaga felis sp. nov. isolated from the feline oral cavity.</title>
        <authorList>
            <person name="Suzuki M."/>
            <person name="Umeda K."/>
            <person name="Kimura M."/>
            <person name="Imaoka K."/>
            <person name="Morikawa S."/>
            <person name="Maeda K."/>
        </authorList>
    </citation>
    <scope>NUCLEOTIDE SEQUENCE [LARGE SCALE GENOMIC DNA]</scope>
    <source>
        <strain evidence="4">KC07070</strain>
    </source>
</reference>
<protein>
    <recommendedName>
        <fullName evidence="5">Outer membrane protein Omp28</fullName>
    </recommendedName>
</protein>
<keyword evidence="4" id="KW-1185">Reference proteome</keyword>
<accession>A0A5M4B5H1</accession>
<organism evidence="3 4">
    <name type="scientific">Capnocytophaga felis</name>
    <dbReference type="NCBI Taxonomy" id="2267611"/>
    <lineage>
        <taxon>Bacteria</taxon>
        <taxon>Pseudomonadati</taxon>
        <taxon>Bacteroidota</taxon>
        <taxon>Flavobacteriia</taxon>
        <taxon>Flavobacteriales</taxon>
        <taxon>Flavobacteriaceae</taxon>
        <taxon>Capnocytophaga</taxon>
    </lineage>
</organism>
<sequence>MRKRILFSLAIVLTSFFVISCSKDDASNEVEKRNETKEETPKGNEENNSNQGNNTTENKRLFVYKALVEDFTGTWCPACPGATRMIQGVQSIDKYKERFIPVAIHLSTYGYNDKMQINQSYPLFNYFRKEFSKGKEVGLPYLMLNRKTELSHLYRGHIAIIEDINAKPTSPIGIKIASDLKENNGTVTVTFKSSQKIDGLKYHVFIAEDNIIAQQNDSGRYVNDFVHNHVLRCVYGDLKGNNLGSVNKDEEVTKENLQVNYSLLSAGKLSNVKIVVFVTNAITGEVLNVQEAKANETKDYQYAE</sequence>
<feature type="region of interest" description="Disordered" evidence="1">
    <location>
        <begin position="28"/>
        <end position="55"/>
    </location>
</feature>
<evidence type="ECO:0000256" key="2">
    <source>
        <dbReference type="SAM" id="SignalP"/>
    </source>
</evidence>
<feature type="chain" id="PRO_5024294006" description="Outer membrane protein Omp28" evidence="2">
    <location>
        <begin position="21"/>
        <end position="304"/>
    </location>
</feature>
<name>A0A5M4B5H1_9FLAO</name>
<keyword evidence="2" id="KW-0732">Signal</keyword>
<evidence type="ECO:0000256" key="1">
    <source>
        <dbReference type="SAM" id="MobiDB-lite"/>
    </source>
</evidence>
<evidence type="ECO:0000313" key="3">
    <source>
        <dbReference type="EMBL" id="GET44798.1"/>
    </source>
</evidence>
<gene>
    <name evidence="3" type="ORF">RCZ01_01000</name>
</gene>
<proteinExistence type="predicted"/>
<dbReference type="EMBL" id="BLBC01000003">
    <property type="protein sequence ID" value="GET44798.1"/>
    <property type="molecule type" value="Genomic_DNA"/>
</dbReference>
<dbReference type="OrthoDB" id="1081990at2"/>
<feature type="signal peptide" evidence="2">
    <location>
        <begin position="1"/>
        <end position="20"/>
    </location>
</feature>
<dbReference type="Proteomes" id="UP000398217">
    <property type="component" value="Unassembled WGS sequence"/>
</dbReference>
<dbReference type="RefSeq" id="WP_155283515.1">
    <property type="nucleotide sequence ID" value="NZ_BLBC01000003.1"/>
</dbReference>
<dbReference type="InterPro" id="IPR021615">
    <property type="entry name" value="Omp28"/>
</dbReference>
<dbReference type="AlphaFoldDB" id="A0A5M4B5H1"/>
<dbReference type="Pfam" id="PF11551">
    <property type="entry name" value="Omp28"/>
    <property type="match status" value="1"/>
</dbReference>
<feature type="compositionally biased region" description="Basic and acidic residues" evidence="1">
    <location>
        <begin position="28"/>
        <end position="45"/>
    </location>
</feature>
<dbReference type="PROSITE" id="PS51257">
    <property type="entry name" value="PROKAR_LIPOPROTEIN"/>
    <property type="match status" value="1"/>
</dbReference>
<dbReference type="Gene3D" id="2.60.40.10">
    <property type="entry name" value="Immunoglobulins"/>
    <property type="match status" value="1"/>
</dbReference>
<comment type="caution">
    <text evidence="3">The sequence shown here is derived from an EMBL/GenBank/DDBJ whole genome shotgun (WGS) entry which is preliminary data.</text>
</comment>
<feature type="compositionally biased region" description="Low complexity" evidence="1">
    <location>
        <begin position="46"/>
        <end position="55"/>
    </location>
</feature>
<dbReference type="InterPro" id="IPR013783">
    <property type="entry name" value="Ig-like_fold"/>
</dbReference>
<evidence type="ECO:0008006" key="5">
    <source>
        <dbReference type="Google" id="ProtNLM"/>
    </source>
</evidence>
<evidence type="ECO:0000313" key="4">
    <source>
        <dbReference type="Proteomes" id="UP000398217"/>
    </source>
</evidence>